<gene>
    <name evidence="1" type="ORF">GCM10007028_17670</name>
</gene>
<evidence type="ECO:0000313" key="2">
    <source>
        <dbReference type="Proteomes" id="UP000636004"/>
    </source>
</evidence>
<name>A0A918V977_9FLAO</name>
<dbReference type="EMBL" id="BMWZ01000004">
    <property type="protein sequence ID" value="GGZ80783.1"/>
    <property type="molecule type" value="Genomic_DNA"/>
</dbReference>
<accession>A0A918V977</accession>
<reference evidence="1" key="1">
    <citation type="journal article" date="2014" name="Int. J. Syst. Evol. Microbiol.">
        <title>Complete genome sequence of Corynebacterium casei LMG S-19264T (=DSM 44701T), isolated from a smear-ripened cheese.</title>
        <authorList>
            <consortium name="US DOE Joint Genome Institute (JGI-PGF)"/>
            <person name="Walter F."/>
            <person name="Albersmeier A."/>
            <person name="Kalinowski J."/>
            <person name="Ruckert C."/>
        </authorList>
    </citation>
    <scope>NUCLEOTIDE SEQUENCE</scope>
    <source>
        <strain evidence="1">KCTC 12710</strain>
    </source>
</reference>
<reference evidence="1" key="2">
    <citation type="submission" date="2020-09" db="EMBL/GenBank/DDBJ databases">
        <authorList>
            <person name="Sun Q."/>
            <person name="Kim S."/>
        </authorList>
    </citation>
    <scope>NUCLEOTIDE SEQUENCE</scope>
    <source>
        <strain evidence="1">KCTC 12710</strain>
    </source>
</reference>
<proteinExistence type="predicted"/>
<protein>
    <submittedName>
        <fullName evidence="1">Uncharacterized protein</fullName>
    </submittedName>
</protein>
<sequence length="57" mass="6025">MSGERLCVGFSSGDNVSDLFKSPGEFQGGTIEGVDGAVEGKPYIDLEAEAKRIMMTP</sequence>
<dbReference type="Proteomes" id="UP000636004">
    <property type="component" value="Unassembled WGS sequence"/>
</dbReference>
<dbReference type="RefSeq" id="WP_189360434.1">
    <property type="nucleotide sequence ID" value="NZ_BMWZ01000004.1"/>
</dbReference>
<organism evidence="1 2">
    <name type="scientific">Algibacter mikhailovii</name>
    <dbReference type="NCBI Taxonomy" id="425498"/>
    <lineage>
        <taxon>Bacteria</taxon>
        <taxon>Pseudomonadati</taxon>
        <taxon>Bacteroidota</taxon>
        <taxon>Flavobacteriia</taxon>
        <taxon>Flavobacteriales</taxon>
        <taxon>Flavobacteriaceae</taxon>
        <taxon>Algibacter</taxon>
    </lineage>
</organism>
<dbReference type="AlphaFoldDB" id="A0A918V977"/>
<evidence type="ECO:0000313" key="1">
    <source>
        <dbReference type="EMBL" id="GGZ80783.1"/>
    </source>
</evidence>
<comment type="caution">
    <text evidence="1">The sequence shown here is derived from an EMBL/GenBank/DDBJ whole genome shotgun (WGS) entry which is preliminary data.</text>
</comment>
<keyword evidence="2" id="KW-1185">Reference proteome</keyword>